<dbReference type="Gramene" id="EOY22047">
    <property type="protein sequence ID" value="EOY22047"/>
    <property type="gene ID" value="TCM_014239"/>
</dbReference>
<gene>
    <name evidence="1" type="ORF">TCM_014239</name>
</gene>
<organism evidence="1 2">
    <name type="scientific">Theobroma cacao</name>
    <name type="common">Cacao</name>
    <name type="synonym">Cocoa</name>
    <dbReference type="NCBI Taxonomy" id="3641"/>
    <lineage>
        <taxon>Eukaryota</taxon>
        <taxon>Viridiplantae</taxon>
        <taxon>Streptophyta</taxon>
        <taxon>Embryophyta</taxon>
        <taxon>Tracheophyta</taxon>
        <taxon>Spermatophyta</taxon>
        <taxon>Magnoliopsida</taxon>
        <taxon>eudicotyledons</taxon>
        <taxon>Gunneridae</taxon>
        <taxon>Pentapetalae</taxon>
        <taxon>rosids</taxon>
        <taxon>malvids</taxon>
        <taxon>Malvales</taxon>
        <taxon>Malvaceae</taxon>
        <taxon>Byttnerioideae</taxon>
        <taxon>Theobroma</taxon>
    </lineage>
</organism>
<dbReference type="Proteomes" id="UP000026915">
    <property type="component" value="Chromosome 3"/>
</dbReference>
<sequence>MLISEIIDYFKVGTRCDMPKNHALFNPIEEYIIKKLGFKFRNNSWVRKGVVDNPVFDKEGNEGKQSAYHSGLSTAQPSAPISTTFDVEKAFTRLFSFMETMDSRLTACMDLFEVQNQEMLLCQKYLEDQFCSQFSPPS</sequence>
<evidence type="ECO:0000313" key="2">
    <source>
        <dbReference type="Proteomes" id="UP000026915"/>
    </source>
</evidence>
<reference evidence="1 2" key="1">
    <citation type="journal article" date="2013" name="Genome Biol.">
        <title>The genome sequence of the most widely cultivated cacao type and its use to identify candidate genes regulating pod color.</title>
        <authorList>
            <person name="Motamayor J.C."/>
            <person name="Mockaitis K."/>
            <person name="Schmutz J."/>
            <person name="Haiminen N."/>
            <person name="Iii D.L."/>
            <person name="Cornejo O."/>
            <person name="Findley S.D."/>
            <person name="Zheng P."/>
            <person name="Utro F."/>
            <person name="Royaert S."/>
            <person name="Saski C."/>
            <person name="Jenkins J."/>
            <person name="Podicheti R."/>
            <person name="Zhao M."/>
            <person name="Scheffler B.E."/>
            <person name="Stack J.C."/>
            <person name="Feltus F.A."/>
            <person name="Mustiga G.M."/>
            <person name="Amores F."/>
            <person name="Phillips W."/>
            <person name="Marelli J.P."/>
            <person name="May G.D."/>
            <person name="Shapiro H."/>
            <person name="Ma J."/>
            <person name="Bustamante C.D."/>
            <person name="Schnell R.J."/>
            <person name="Main D."/>
            <person name="Gilbert D."/>
            <person name="Parida L."/>
            <person name="Kuhn D.N."/>
        </authorList>
    </citation>
    <scope>NUCLEOTIDE SEQUENCE [LARGE SCALE GENOMIC DNA]</scope>
    <source>
        <strain evidence="2">cv. Matina 1-6</strain>
    </source>
</reference>
<dbReference type="EMBL" id="CM001881">
    <property type="protein sequence ID" value="EOY22047.1"/>
    <property type="molecule type" value="Genomic_DNA"/>
</dbReference>
<accession>A0A061FYS5</accession>
<proteinExistence type="predicted"/>
<protein>
    <submittedName>
        <fullName evidence="1">Uncharacterized protein</fullName>
    </submittedName>
</protein>
<dbReference type="HOGENOM" id="CLU_1858892_0_0_1"/>
<name>A0A061FYS5_THECC</name>
<keyword evidence="2" id="KW-1185">Reference proteome</keyword>
<dbReference type="InParanoid" id="A0A061FYS5"/>
<dbReference type="AlphaFoldDB" id="A0A061FYS5"/>
<evidence type="ECO:0000313" key="1">
    <source>
        <dbReference type="EMBL" id="EOY22047.1"/>
    </source>
</evidence>